<evidence type="ECO:0000256" key="5">
    <source>
        <dbReference type="ARBA" id="ARBA00022777"/>
    </source>
</evidence>
<dbReference type="InterPro" id="IPR000700">
    <property type="entry name" value="PAS-assoc_C"/>
</dbReference>
<dbReference type="Pfam" id="PF13426">
    <property type="entry name" value="PAS_9"/>
    <property type="match status" value="2"/>
</dbReference>
<organism evidence="8 9">
    <name type="scientific">Mucilaginibacter terrae</name>
    <dbReference type="NCBI Taxonomy" id="1955052"/>
    <lineage>
        <taxon>Bacteria</taxon>
        <taxon>Pseudomonadati</taxon>
        <taxon>Bacteroidota</taxon>
        <taxon>Sphingobacteriia</taxon>
        <taxon>Sphingobacteriales</taxon>
        <taxon>Sphingobacteriaceae</taxon>
        <taxon>Mucilaginibacter</taxon>
    </lineage>
</organism>
<dbReference type="Proteomes" id="UP001258315">
    <property type="component" value="Unassembled WGS sequence"/>
</dbReference>
<sequence length="310" mass="36427">MHGNIEFYRDVLALAQLGIWERDLVTGKVYWNDAVFDIYEAPDFVPDLRNSLKFYMEPHKLELMVIEAISTHQPQEAQLEIVTANGSARWVKTRVNAAFENNECVRLYGTLEDITEHHNLHIRLAEREESFHQAFDYAPIGMAIVSTKGEWIRVNQSICSLFGYEPDEFMNHTFQEITFHEDLDADLSMMNQLLNGEIGSYSLEKRYYHKNGKLIWVQLNVTLVRDSLDRPLYFISQLKDITERRKYIDALLKERQRLDNIIKSTRVGTWEWDIEADTVYANQRAMEIFGFTFRENRFSAHEQLVKPCTC</sequence>
<dbReference type="EMBL" id="JAVLVU010000001">
    <property type="protein sequence ID" value="MDT3402133.1"/>
    <property type="molecule type" value="Genomic_DNA"/>
</dbReference>
<accession>A0ABU3GQS6</accession>
<dbReference type="InterPro" id="IPR000014">
    <property type="entry name" value="PAS"/>
</dbReference>
<evidence type="ECO:0000313" key="8">
    <source>
        <dbReference type="EMBL" id="MDT3402133.1"/>
    </source>
</evidence>
<keyword evidence="9" id="KW-1185">Reference proteome</keyword>
<gene>
    <name evidence="8" type="ORF">QE417_001205</name>
</gene>
<dbReference type="InterPro" id="IPR035965">
    <property type="entry name" value="PAS-like_dom_sf"/>
</dbReference>
<name>A0ABU3GQS6_9SPHI</name>
<dbReference type="PROSITE" id="PS50113">
    <property type="entry name" value="PAC"/>
    <property type="match status" value="2"/>
</dbReference>
<dbReference type="Gene3D" id="2.10.70.100">
    <property type="match status" value="1"/>
</dbReference>
<keyword evidence="4" id="KW-0808">Transferase</keyword>
<feature type="domain" description="PAS" evidence="6">
    <location>
        <begin position="127"/>
        <end position="197"/>
    </location>
</feature>
<evidence type="ECO:0000313" key="9">
    <source>
        <dbReference type="Proteomes" id="UP001258315"/>
    </source>
</evidence>
<dbReference type="SMART" id="SM00086">
    <property type="entry name" value="PAC"/>
    <property type="match status" value="2"/>
</dbReference>
<evidence type="ECO:0000256" key="3">
    <source>
        <dbReference type="ARBA" id="ARBA00022553"/>
    </source>
</evidence>
<evidence type="ECO:0000256" key="4">
    <source>
        <dbReference type="ARBA" id="ARBA00022679"/>
    </source>
</evidence>
<dbReference type="SMART" id="SM00091">
    <property type="entry name" value="PAS"/>
    <property type="match status" value="3"/>
</dbReference>
<proteinExistence type="predicted"/>
<feature type="domain" description="PAS" evidence="6">
    <location>
        <begin position="254"/>
        <end position="295"/>
    </location>
</feature>
<keyword evidence="5" id="KW-0418">Kinase</keyword>
<dbReference type="InterPro" id="IPR001610">
    <property type="entry name" value="PAC"/>
</dbReference>
<dbReference type="NCBIfam" id="TIGR00229">
    <property type="entry name" value="sensory_box"/>
    <property type="match status" value="1"/>
</dbReference>
<dbReference type="InterPro" id="IPR052162">
    <property type="entry name" value="Sensor_kinase/Photoreceptor"/>
</dbReference>
<dbReference type="PANTHER" id="PTHR43304">
    <property type="entry name" value="PHYTOCHROME-LIKE PROTEIN CPH1"/>
    <property type="match status" value="1"/>
</dbReference>
<comment type="caution">
    <text evidence="8">The sequence shown here is derived from an EMBL/GenBank/DDBJ whole genome shotgun (WGS) entry which is preliminary data.</text>
</comment>
<dbReference type="Gene3D" id="3.30.450.20">
    <property type="entry name" value="PAS domain"/>
    <property type="match status" value="3"/>
</dbReference>
<evidence type="ECO:0000259" key="7">
    <source>
        <dbReference type="PROSITE" id="PS50113"/>
    </source>
</evidence>
<dbReference type="RefSeq" id="WP_311948316.1">
    <property type="nucleotide sequence ID" value="NZ_JAVLVU010000001.1"/>
</dbReference>
<dbReference type="EC" id="2.7.13.3" evidence="2"/>
<keyword evidence="3" id="KW-0597">Phosphoprotein</keyword>
<dbReference type="PANTHER" id="PTHR43304:SF1">
    <property type="entry name" value="PAC DOMAIN-CONTAINING PROTEIN"/>
    <property type="match status" value="1"/>
</dbReference>
<dbReference type="CDD" id="cd00130">
    <property type="entry name" value="PAS"/>
    <property type="match status" value="1"/>
</dbReference>
<dbReference type="SUPFAM" id="SSF55785">
    <property type="entry name" value="PYP-like sensor domain (PAS domain)"/>
    <property type="match status" value="3"/>
</dbReference>
<evidence type="ECO:0000256" key="1">
    <source>
        <dbReference type="ARBA" id="ARBA00000085"/>
    </source>
</evidence>
<evidence type="ECO:0000259" key="6">
    <source>
        <dbReference type="PROSITE" id="PS50112"/>
    </source>
</evidence>
<dbReference type="PROSITE" id="PS50112">
    <property type="entry name" value="PAS"/>
    <property type="match status" value="2"/>
</dbReference>
<protein>
    <recommendedName>
        <fullName evidence="2">histidine kinase</fullName>
        <ecNumber evidence="2">2.7.13.3</ecNumber>
    </recommendedName>
</protein>
<feature type="domain" description="PAC" evidence="7">
    <location>
        <begin position="75"/>
        <end position="126"/>
    </location>
</feature>
<evidence type="ECO:0000256" key="2">
    <source>
        <dbReference type="ARBA" id="ARBA00012438"/>
    </source>
</evidence>
<comment type="catalytic activity">
    <reaction evidence="1">
        <text>ATP + protein L-histidine = ADP + protein N-phospho-L-histidine.</text>
        <dbReference type="EC" id="2.7.13.3"/>
    </reaction>
</comment>
<feature type="domain" description="PAC" evidence="7">
    <location>
        <begin position="201"/>
        <end position="253"/>
    </location>
</feature>
<reference evidence="9" key="1">
    <citation type="submission" date="2023-07" db="EMBL/GenBank/DDBJ databases">
        <title>Functional and genomic diversity of the sorghum phyllosphere microbiome.</title>
        <authorList>
            <person name="Shade A."/>
        </authorList>
    </citation>
    <scope>NUCLEOTIDE SEQUENCE [LARGE SCALE GENOMIC DNA]</scope>
    <source>
        <strain evidence="9">SORGH_AS_0422</strain>
    </source>
</reference>